<protein>
    <submittedName>
        <fullName evidence="2">Uncharacterized protein</fullName>
    </submittedName>
</protein>
<organism evidence="2">
    <name type="scientific">uncultured Actinomycetospora sp</name>
    <dbReference type="NCBI Taxonomy" id="1135996"/>
    <lineage>
        <taxon>Bacteria</taxon>
        <taxon>Bacillati</taxon>
        <taxon>Actinomycetota</taxon>
        <taxon>Actinomycetes</taxon>
        <taxon>Pseudonocardiales</taxon>
        <taxon>Pseudonocardiaceae</taxon>
        <taxon>Actinomycetospora</taxon>
        <taxon>environmental samples</taxon>
    </lineage>
</organism>
<feature type="non-terminal residue" evidence="2">
    <location>
        <position position="1"/>
    </location>
</feature>
<reference evidence="2" key="1">
    <citation type="submission" date="2020-02" db="EMBL/GenBank/DDBJ databases">
        <authorList>
            <person name="Meier V. D."/>
        </authorList>
    </citation>
    <scope>NUCLEOTIDE SEQUENCE</scope>
    <source>
        <strain evidence="2">AVDCRST_MAG54</strain>
    </source>
</reference>
<feature type="non-terminal residue" evidence="2">
    <location>
        <position position="150"/>
    </location>
</feature>
<evidence type="ECO:0000313" key="2">
    <source>
        <dbReference type="EMBL" id="CAA9283819.1"/>
    </source>
</evidence>
<feature type="region of interest" description="Disordered" evidence="1">
    <location>
        <begin position="86"/>
        <end position="150"/>
    </location>
</feature>
<feature type="region of interest" description="Disordered" evidence="1">
    <location>
        <begin position="25"/>
        <end position="72"/>
    </location>
</feature>
<sequence length="150" mass="16082">CHPRTPWAMTGPASAETTARLVVTTSAAVRSPGATVARPGPRGGGPGYSSCCSPSRSGAGSGGPRATSWLPPSSVRPIRRWWRHRRRSRVCRAPRRRTPGPRSAHSSRGPWAPCGTSTRAPCRVCSTRCSGSRPGWRPRWRPAAPSPDRP</sequence>
<gene>
    <name evidence="2" type="ORF">AVDCRST_MAG54-3850</name>
</gene>
<feature type="compositionally biased region" description="Basic residues" evidence="1">
    <location>
        <begin position="86"/>
        <end position="99"/>
    </location>
</feature>
<accession>A0A6J4JPP5</accession>
<name>A0A6J4JPP5_9PSEU</name>
<evidence type="ECO:0000256" key="1">
    <source>
        <dbReference type="SAM" id="MobiDB-lite"/>
    </source>
</evidence>
<feature type="compositionally biased region" description="Low complexity" evidence="1">
    <location>
        <begin position="131"/>
        <end position="143"/>
    </location>
</feature>
<dbReference type="AlphaFoldDB" id="A0A6J4JPP5"/>
<feature type="compositionally biased region" description="Low complexity" evidence="1">
    <location>
        <begin position="48"/>
        <end position="68"/>
    </location>
</feature>
<dbReference type="EMBL" id="CADCTH010000491">
    <property type="protein sequence ID" value="CAA9283819.1"/>
    <property type="molecule type" value="Genomic_DNA"/>
</dbReference>
<proteinExistence type="predicted"/>